<comment type="subcellular location">
    <subcellularLocation>
        <location evidence="1 8">Cell membrane</location>
        <topology evidence="1 8">Multi-pass membrane protein</topology>
    </subcellularLocation>
</comment>
<evidence type="ECO:0000313" key="11">
    <source>
        <dbReference type="Proteomes" id="UP000013523"/>
    </source>
</evidence>
<keyword evidence="5 8" id="KW-0812">Transmembrane</keyword>
<evidence type="ECO:0000256" key="8">
    <source>
        <dbReference type="RuleBase" id="RU363032"/>
    </source>
</evidence>
<dbReference type="InterPro" id="IPR000515">
    <property type="entry name" value="MetI-like"/>
</dbReference>
<evidence type="ECO:0000256" key="1">
    <source>
        <dbReference type="ARBA" id="ARBA00004651"/>
    </source>
</evidence>
<dbReference type="PANTHER" id="PTHR42929">
    <property type="entry name" value="INNER MEMBRANE ABC TRANSPORTER PERMEASE PROTEIN YDCU-RELATED-RELATED"/>
    <property type="match status" value="1"/>
</dbReference>
<dbReference type="EMBL" id="CP003261">
    <property type="protein sequence ID" value="AGK97236.1"/>
    <property type="molecule type" value="Genomic_DNA"/>
</dbReference>
<dbReference type="GO" id="GO:0055085">
    <property type="term" value="P:transmembrane transport"/>
    <property type="evidence" value="ECO:0007669"/>
    <property type="project" value="InterPro"/>
</dbReference>
<keyword evidence="6 8" id="KW-1133">Transmembrane helix</keyword>
<evidence type="ECO:0000256" key="6">
    <source>
        <dbReference type="ARBA" id="ARBA00022989"/>
    </source>
</evidence>
<dbReference type="Proteomes" id="UP000013523">
    <property type="component" value="Chromosome"/>
</dbReference>
<feature type="transmembrane region" description="Helical" evidence="8">
    <location>
        <begin position="214"/>
        <end position="243"/>
    </location>
</feature>
<feature type="domain" description="ABC transmembrane type-1" evidence="9">
    <location>
        <begin position="84"/>
        <end position="290"/>
    </location>
</feature>
<evidence type="ECO:0000256" key="4">
    <source>
        <dbReference type="ARBA" id="ARBA00022475"/>
    </source>
</evidence>
<evidence type="ECO:0000256" key="7">
    <source>
        <dbReference type="ARBA" id="ARBA00023136"/>
    </source>
</evidence>
<dbReference type="SUPFAM" id="SSF161098">
    <property type="entry name" value="MetI-like"/>
    <property type="match status" value="1"/>
</dbReference>
<reference evidence="10 11" key="1">
    <citation type="submission" date="2012-01" db="EMBL/GenBank/DDBJ databases">
        <title>Complete sequence of chromosome of Clostridium pasteurianum BC1.</title>
        <authorList>
            <consortium name="US DOE Joint Genome Institute"/>
            <person name="Lucas S."/>
            <person name="Han J."/>
            <person name="Lapidus A."/>
            <person name="Cheng J.-F."/>
            <person name="Goodwin L."/>
            <person name="Pitluck S."/>
            <person name="Peters L."/>
            <person name="Mikhailova N."/>
            <person name="Teshima H."/>
            <person name="Detter J.C."/>
            <person name="Han C."/>
            <person name="Tapia R."/>
            <person name="Land M."/>
            <person name="Hauser L."/>
            <person name="Kyrpides N."/>
            <person name="Ivanova N."/>
            <person name="Pagani I."/>
            <person name="Dunn J."/>
            <person name="Taghavi S."/>
            <person name="Francis A."/>
            <person name="van der Lelie D."/>
            <person name="Woyke T."/>
        </authorList>
    </citation>
    <scope>NUCLEOTIDE SEQUENCE [LARGE SCALE GENOMIC DNA]</scope>
    <source>
        <strain evidence="10 11">BC1</strain>
    </source>
</reference>
<sequence>MGIWRHDNGCRWVGEKNMKEKKTGISKLVTTIPISLWMLIFVAIPLLYIIFISFMQRGTDGGVIYTPTIENYTRMGSPLYFKVFMDSLIIAFITTVLTLILGYPFAYFSSKVPKKFSIIVLIIIIVPFWTNSLIRTYGWIILLRSQGIINHFLMLAGIIKEPLEMLYTYGAVLIGMVYTMFPFMVLPLYNSIEKLDRSYIEAAKDLGASRLRTFWTITIPLTMSGIIAGCILVFIPSVGLFFIPDLMGGSKVMLIGNLIRNQFLVSRDWPFGAALSIAMILVSLLLMGIYVKIAGKKVDMEVF</sequence>
<organism evidence="10 11">
    <name type="scientific">Clostridium pasteurianum BC1</name>
    <dbReference type="NCBI Taxonomy" id="86416"/>
    <lineage>
        <taxon>Bacteria</taxon>
        <taxon>Bacillati</taxon>
        <taxon>Bacillota</taxon>
        <taxon>Clostridia</taxon>
        <taxon>Eubacteriales</taxon>
        <taxon>Clostridiaceae</taxon>
        <taxon>Clostridium</taxon>
    </lineage>
</organism>
<dbReference type="PATRIC" id="fig|86416.3.peg.2356"/>
<protein>
    <submittedName>
        <fullName evidence="10">ABC-type spermidine/putrescine transport system, permease component I</fullName>
    </submittedName>
</protein>
<evidence type="ECO:0000256" key="5">
    <source>
        <dbReference type="ARBA" id="ARBA00022692"/>
    </source>
</evidence>
<keyword evidence="4" id="KW-1003">Cell membrane</keyword>
<keyword evidence="3 8" id="KW-0813">Transport</keyword>
<dbReference type="Gene3D" id="1.10.3720.10">
    <property type="entry name" value="MetI-like"/>
    <property type="match status" value="1"/>
</dbReference>
<gene>
    <name evidence="10" type="ORF">Clopa_2373</name>
</gene>
<accession>R4K694</accession>
<evidence type="ECO:0000256" key="2">
    <source>
        <dbReference type="ARBA" id="ARBA00007069"/>
    </source>
</evidence>
<evidence type="ECO:0000313" key="10">
    <source>
        <dbReference type="EMBL" id="AGK97236.1"/>
    </source>
</evidence>
<comment type="similarity">
    <text evidence="2">Belongs to the binding-protein-dependent transport system permease family. CysTW subfamily.</text>
</comment>
<feature type="transmembrane region" description="Helical" evidence="8">
    <location>
        <begin position="83"/>
        <end position="104"/>
    </location>
</feature>
<dbReference type="KEGG" id="cpas:Clopa_2373"/>
<dbReference type="InterPro" id="IPR035906">
    <property type="entry name" value="MetI-like_sf"/>
</dbReference>
<feature type="transmembrane region" description="Helical" evidence="8">
    <location>
        <begin position="269"/>
        <end position="291"/>
    </location>
</feature>
<feature type="transmembrane region" description="Helical" evidence="8">
    <location>
        <begin position="116"/>
        <end position="134"/>
    </location>
</feature>
<dbReference type="AlphaFoldDB" id="R4K694"/>
<dbReference type="HOGENOM" id="CLU_016047_18_3_9"/>
<evidence type="ECO:0000256" key="3">
    <source>
        <dbReference type="ARBA" id="ARBA00022448"/>
    </source>
</evidence>
<name>R4K694_CLOPA</name>
<dbReference type="CDD" id="cd06261">
    <property type="entry name" value="TM_PBP2"/>
    <property type="match status" value="1"/>
</dbReference>
<feature type="transmembrane region" description="Helical" evidence="8">
    <location>
        <begin position="34"/>
        <end position="54"/>
    </location>
</feature>
<feature type="transmembrane region" description="Helical" evidence="8">
    <location>
        <begin position="165"/>
        <end position="189"/>
    </location>
</feature>
<proteinExistence type="inferred from homology"/>
<keyword evidence="11" id="KW-1185">Reference proteome</keyword>
<dbReference type="eggNOG" id="COG1176">
    <property type="taxonomic scope" value="Bacteria"/>
</dbReference>
<dbReference type="STRING" id="86416.Clopa_2373"/>
<evidence type="ECO:0000259" key="9">
    <source>
        <dbReference type="PROSITE" id="PS50928"/>
    </source>
</evidence>
<dbReference type="PROSITE" id="PS50928">
    <property type="entry name" value="ABC_TM1"/>
    <property type="match status" value="1"/>
</dbReference>
<dbReference type="GO" id="GO:0005886">
    <property type="term" value="C:plasma membrane"/>
    <property type="evidence" value="ECO:0007669"/>
    <property type="project" value="UniProtKB-SubCell"/>
</dbReference>
<dbReference type="Pfam" id="PF00528">
    <property type="entry name" value="BPD_transp_1"/>
    <property type="match status" value="1"/>
</dbReference>
<dbReference type="PANTHER" id="PTHR42929:SF1">
    <property type="entry name" value="INNER MEMBRANE ABC TRANSPORTER PERMEASE PROTEIN YDCU-RELATED"/>
    <property type="match status" value="1"/>
</dbReference>
<keyword evidence="7 8" id="KW-0472">Membrane</keyword>